<sequence length="216" mass="24649">MMVRGIVVALLCLLAMPSAAQYNIRKMMEEGRRTLDQGYYVTSMQLFSRIVALKPNLYEAWYLMALAKYHLEDYKGADGDCRRALALQPYIAEIYDLYGMVSIREGHYDSAVVAYTHALDICSDNRDYWFNRAYSLYQAGDRQAALRQLDYILRRWRSFDTAALLRADILAGRRPRPQPVRPGGPPLPALPGLQTEGDGGSVLMKNRPLVRLPVRR</sequence>
<organism evidence="4 5">
    <name type="scientific">Prevotella multiformis DSM 16608</name>
    <dbReference type="NCBI Taxonomy" id="888743"/>
    <lineage>
        <taxon>Bacteria</taxon>
        <taxon>Pseudomonadati</taxon>
        <taxon>Bacteroidota</taxon>
        <taxon>Bacteroidia</taxon>
        <taxon>Bacteroidales</taxon>
        <taxon>Prevotellaceae</taxon>
        <taxon>Prevotella</taxon>
    </lineage>
</organism>
<dbReference type="AlphaFoldDB" id="F0F8R0"/>
<evidence type="ECO:0000256" key="2">
    <source>
        <dbReference type="SAM" id="MobiDB-lite"/>
    </source>
</evidence>
<evidence type="ECO:0000313" key="5">
    <source>
        <dbReference type="Proteomes" id="UP000005697"/>
    </source>
</evidence>
<reference evidence="4 5" key="1">
    <citation type="submission" date="2011-01" db="EMBL/GenBank/DDBJ databases">
        <authorList>
            <person name="Muzny D."/>
            <person name="Qin X."/>
            <person name="Deng J."/>
            <person name="Jiang H."/>
            <person name="Liu Y."/>
            <person name="Qu J."/>
            <person name="Song X.-Z."/>
            <person name="Zhang L."/>
            <person name="Thornton R."/>
            <person name="Coyle M."/>
            <person name="Francisco L."/>
            <person name="Jackson L."/>
            <person name="Javaid M."/>
            <person name="Korchina V."/>
            <person name="Kovar C."/>
            <person name="Mata R."/>
            <person name="Mathew T."/>
            <person name="Ngo R."/>
            <person name="Nguyen L."/>
            <person name="Nguyen N."/>
            <person name="Okwuonu G."/>
            <person name="Ongeri F."/>
            <person name="Pham C."/>
            <person name="Simmons D."/>
            <person name="Wilczek-Boney K."/>
            <person name="Hale W."/>
            <person name="Jakkamsetti A."/>
            <person name="Pham P."/>
            <person name="Ruth R."/>
            <person name="San Lucas F."/>
            <person name="Warren J."/>
            <person name="Zhang J."/>
            <person name="Zhao Z."/>
            <person name="Zhou C."/>
            <person name="Zhu D."/>
            <person name="Lee S."/>
            <person name="Bess C."/>
            <person name="Blankenburg K."/>
            <person name="Forbes L."/>
            <person name="Fu Q."/>
            <person name="Gubbala S."/>
            <person name="Hirani K."/>
            <person name="Jayaseelan J.C."/>
            <person name="Lara F."/>
            <person name="Munidasa M."/>
            <person name="Palculict T."/>
            <person name="Patil S."/>
            <person name="Pu L.-L."/>
            <person name="Saada N."/>
            <person name="Tang L."/>
            <person name="Weissenberger G."/>
            <person name="Zhu Y."/>
            <person name="Hemphill L."/>
            <person name="Shang Y."/>
            <person name="Youmans B."/>
            <person name="Ayvaz T."/>
            <person name="Ross M."/>
            <person name="Santibanez J."/>
            <person name="Aqrawi P."/>
            <person name="Gross S."/>
            <person name="Joshi V."/>
            <person name="Fowler G."/>
            <person name="Nazareth L."/>
            <person name="Reid J."/>
            <person name="Worley K."/>
            <person name="Petrosino J."/>
            <person name="Highlander S."/>
            <person name="Gibbs R."/>
        </authorList>
    </citation>
    <scope>NUCLEOTIDE SEQUENCE [LARGE SCALE GENOMIC DNA]</scope>
    <source>
        <strain evidence="4 5">DSM 16608</strain>
    </source>
</reference>
<evidence type="ECO:0000313" key="4">
    <source>
        <dbReference type="EMBL" id="EGC19437.1"/>
    </source>
</evidence>
<feature type="signal peptide" evidence="3">
    <location>
        <begin position="1"/>
        <end position="20"/>
    </location>
</feature>
<gene>
    <name evidence="4" type="ORF">HMPREF9141_1977</name>
</gene>
<name>F0F8R0_9BACT</name>
<protein>
    <submittedName>
        <fullName evidence="4">Tetratricopeptide repeat protein</fullName>
    </submittedName>
</protein>
<keyword evidence="5" id="KW-1185">Reference proteome</keyword>
<dbReference type="PROSITE" id="PS50005">
    <property type="entry name" value="TPR"/>
    <property type="match status" value="1"/>
</dbReference>
<dbReference type="SUPFAM" id="SSF48452">
    <property type="entry name" value="TPR-like"/>
    <property type="match status" value="1"/>
</dbReference>
<dbReference type="InterPro" id="IPR011990">
    <property type="entry name" value="TPR-like_helical_dom_sf"/>
</dbReference>
<dbReference type="Gene3D" id="1.25.40.10">
    <property type="entry name" value="Tetratricopeptide repeat domain"/>
    <property type="match status" value="2"/>
</dbReference>
<feature type="compositionally biased region" description="Pro residues" evidence="2">
    <location>
        <begin position="177"/>
        <end position="189"/>
    </location>
</feature>
<dbReference type="SMART" id="SM00028">
    <property type="entry name" value="TPR"/>
    <property type="match status" value="3"/>
</dbReference>
<dbReference type="Pfam" id="PF13181">
    <property type="entry name" value="TPR_8"/>
    <property type="match status" value="1"/>
</dbReference>
<feature type="region of interest" description="Disordered" evidence="2">
    <location>
        <begin position="175"/>
        <end position="207"/>
    </location>
</feature>
<dbReference type="HOGENOM" id="CLU_116254_0_0_10"/>
<feature type="repeat" description="TPR" evidence="1">
    <location>
        <begin position="92"/>
        <end position="125"/>
    </location>
</feature>
<accession>F0F8R0</accession>
<dbReference type="EMBL" id="AEWX01000027">
    <property type="protein sequence ID" value="EGC19437.1"/>
    <property type="molecule type" value="Genomic_DNA"/>
</dbReference>
<keyword evidence="1" id="KW-0802">TPR repeat</keyword>
<evidence type="ECO:0000256" key="3">
    <source>
        <dbReference type="SAM" id="SignalP"/>
    </source>
</evidence>
<evidence type="ECO:0000256" key="1">
    <source>
        <dbReference type="PROSITE-ProRule" id="PRU00339"/>
    </source>
</evidence>
<dbReference type="InterPro" id="IPR019734">
    <property type="entry name" value="TPR_rpt"/>
</dbReference>
<dbReference type="STRING" id="888743.HMPREF9141_1977"/>
<comment type="caution">
    <text evidence="4">The sequence shown here is derived from an EMBL/GenBank/DDBJ whole genome shotgun (WGS) entry which is preliminary data.</text>
</comment>
<dbReference type="eggNOG" id="COG0457">
    <property type="taxonomic scope" value="Bacteria"/>
</dbReference>
<dbReference type="Proteomes" id="UP000005697">
    <property type="component" value="Unassembled WGS sequence"/>
</dbReference>
<feature type="chain" id="PRO_5003250438" evidence="3">
    <location>
        <begin position="21"/>
        <end position="216"/>
    </location>
</feature>
<keyword evidence="3" id="KW-0732">Signal</keyword>
<proteinExistence type="predicted"/>